<dbReference type="AlphaFoldDB" id="A0A4R2JRW2"/>
<evidence type="ECO:0000259" key="1">
    <source>
        <dbReference type="PROSITE" id="PS51186"/>
    </source>
</evidence>
<name>A0A4R2JRW2_9PSEU</name>
<evidence type="ECO:0000313" key="3">
    <source>
        <dbReference type="Proteomes" id="UP000295680"/>
    </source>
</evidence>
<evidence type="ECO:0000313" key="2">
    <source>
        <dbReference type="EMBL" id="TCO63013.1"/>
    </source>
</evidence>
<dbReference type="GO" id="GO:0016747">
    <property type="term" value="F:acyltransferase activity, transferring groups other than amino-acyl groups"/>
    <property type="evidence" value="ECO:0007669"/>
    <property type="project" value="InterPro"/>
</dbReference>
<dbReference type="EMBL" id="SLWS01000002">
    <property type="protein sequence ID" value="TCO63013.1"/>
    <property type="molecule type" value="Genomic_DNA"/>
</dbReference>
<feature type="domain" description="N-acetyltransferase" evidence="1">
    <location>
        <begin position="134"/>
        <end position="272"/>
    </location>
</feature>
<sequence length="272" mass="29480">MEARVHETVETYKELVGPLLAADPIRHTIMLTAVDRAGEDALMITLHDNGSFAGAVIQVPPYPLLTSALPLEATELVAETIQLVRPELTGATGPLASVEPFVRAWTERTGTTAELRFGSRLFELDELKPPIVRGDGRVGTEADLDLLIDWRQRFMAEAVPGAPGEPAEAAARKSLELGAVNVIWEVDGEPVAFAGARGPFEGMVRVSPVYTPPEHRGHGYASAATAAASRWALDQGADHVLLFTDLGNPVTNRIYPRIGYRPLMDSAEYMFK</sequence>
<dbReference type="OrthoDB" id="3174529at2"/>
<comment type="caution">
    <text evidence="2">The sequence shown here is derived from an EMBL/GenBank/DDBJ whole genome shotgun (WGS) entry which is preliminary data.</text>
</comment>
<dbReference type="CDD" id="cd04301">
    <property type="entry name" value="NAT_SF"/>
    <property type="match status" value="1"/>
</dbReference>
<proteinExistence type="predicted"/>
<keyword evidence="2" id="KW-0808">Transferase</keyword>
<dbReference type="Proteomes" id="UP000295680">
    <property type="component" value="Unassembled WGS sequence"/>
</dbReference>
<dbReference type="InterPro" id="IPR016181">
    <property type="entry name" value="Acyl_CoA_acyltransferase"/>
</dbReference>
<keyword evidence="3" id="KW-1185">Reference proteome</keyword>
<dbReference type="InterPro" id="IPR000182">
    <property type="entry name" value="GNAT_dom"/>
</dbReference>
<accession>A0A4R2JRW2</accession>
<gene>
    <name evidence="2" type="ORF">EV192_1021157</name>
</gene>
<dbReference type="SUPFAM" id="SSF55729">
    <property type="entry name" value="Acyl-CoA N-acyltransferases (Nat)"/>
    <property type="match status" value="1"/>
</dbReference>
<dbReference type="Gene3D" id="3.40.630.30">
    <property type="match status" value="1"/>
</dbReference>
<organism evidence="2 3">
    <name type="scientific">Actinocrispum wychmicini</name>
    <dbReference type="NCBI Taxonomy" id="1213861"/>
    <lineage>
        <taxon>Bacteria</taxon>
        <taxon>Bacillati</taxon>
        <taxon>Actinomycetota</taxon>
        <taxon>Actinomycetes</taxon>
        <taxon>Pseudonocardiales</taxon>
        <taxon>Pseudonocardiaceae</taxon>
        <taxon>Actinocrispum</taxon>
    </lineage>
</organism>
<dbReference type="Pfam" id="PF00583">
    <property type="entry name" value="Acetyltransf_1"/>
    <property type="match status" value="1"/>
</dbReference>
<protein>
    <submittedName>
        <fullName evidence="2">Acetyltransferase (GNAT) family protein</fullName>
    </submittedName>
</protein>
<reference evidence="2 3" key="1">
    <citation type="submission" date="2019-03" db="EMBL/GenBank/DDBJ databases">
        <title>Genomic Encyclopedia of Type Strains, Phase IV (KMG-IV): sequencing the most valuable type-strain genomes for metagenomic binning, comparative biology and taxonomic classification.</title>
        <authorList>
            <person name="Goeker M."/>
        </authorList>
    </citation>
    <scope>NUCLEOTIDE SEQUENCE [LARGE SCALE GENOMIC DNA]</scope>
    <source>
        <strain evidence="2 3">DSM 45934</strain>
    </source>
</reference>
<dbReference type="RefSeq" id="WP_132115181.1">
    <property type="nucleotide sequence ID" value="NZ_SLWS01000002.1"/>
</dbReference>
<dbReference type="PROSITE" id="PS51186">
    <property type="entry name" value="GNAT"/>
    <property type="match status" value="1"/>
</dbReference>